<dbReference type="RefSeq" id="WP_310429352.1">
    <property type="nucleotide sequence ID" value="NZ_JAVDYC010000001.1"/>
</dbReference>
<dbReference type="InterPro" id="IPR058691">
    <property type="entry name" value="Fn3_SaeA_1st"/>
</dbReference>
<proteinExistence type="predicted"/>
<protein>
    <recommendedName>
        <fullName evidence="1">SaeA first Fn3-like domain-containing protein</fullName>
    </recommendedName>
</protein>
<feature type="domain" description="SaeA first Fn3-like" evidence="1">
    <location>
        <begin position="409"/>
        <end position="491"/>
    </location>
</feature>
<keyword evidence="3" id="KW-1185">Reference proteome</keyword>
<dbReference type="Proteomes" id="UP001183629">
    <property type="component" value="Unassembled WGS sequence"/>
</dbReference>
<organism evidence="2 3">
    <name type="scientific">Catenuloplanes niger</name>
    <dbReference type="NCBI Taxonomy" id="587534"/>
    <lineage>
        <taxon>Bacteria</taxon>
        <taxon>Bacillati</taxon>
        <taxon>Actinomycetota</taxon>
        <taxon>Actinomycetes</taxon>
        <taxon>Micromonosporales</taxon>
        <taxon>Micromonosporaceae</taxon>
        <taxon>Catenuloplanes</taxon>
    </lineage>
</organism>
<dbReference type="AlphaFoldDB" id="A0AAE4CXJ9"/>
<accession>A0AAE4CXJ9</accession>
<name>A0AAE4CXJ9_9ACTN</name>
<sequence>MASDAWDHYKTEVLAPARQAGNVPPRDLFVRYAMSGAHRTGDRFEERITETVRYWRKLAVSTKVYKPLAEALLAAHEQLRRDGALTVAAFTARVEEERSRADATLEAWVTGIAAGIPYVTRAAVAHLVELTGGITGEAEVRAKLSAGGVRVIDPDWDVPGAAPVGTAGALGPSLKLLGHRLSVQAVFTPEQLAGGFRLKDGFRLVGGDGSRLTRRAVEKAKAELATRSRDSRLTAADTVLTMLLNAEAAGALDRLVLWEVVQSIRSTLAGGMPPRVAADMAAALGLDREEALELTVAVAGGPGAAADPADDGALITAALAGQRLREAEALLAGLADDAATADVRARVRQLAEQVATLDARATEAERDGRPEEAARLLADAVRLAADDEGLTGRLARIPPPPPGAVRAGPDGDRVTISWTHSAAESGEITYRVIRTGGRAAIGPDDGDQVAGTVANHAVDPAPPVASSLVYTVFAQRGAAVSAGTAAPPVRVLPPVSGFELTGTERRVTGTWQLPPAAVDVVVMRRTDGAETVVAHRPGAVTAFADDDVRLGAAYEYRVTPVYPDPDTGRVEGPSVICRVVVEPAPEPVTDLTVDVVTGTGTPRTRLTWTVPPAGRVEIRQAAAEPPWPPGTVVSARDVDGHGQACGVVPSITPDGRAEAVLPAVQGRSVLTAVTRGQGRAVIGTSVPVELSAVVRGLRLRRQWDTVLVGWIWPDGIQEARLEWSTPDGGGELSCSRRAFLDDGGVRLPVGPRPVTVSVRTVVRQRHTETVSPAVAGSVPARPPRVRWALRAAGRWPVPRRVLLRLRSDQACQLPELVLSVGARELGRVRARPLPAEQDLDEDVTALVPPDAVNTATCTLAEPDAVLLEPDRRRPRS</sequence>
<reference evidence="2 3" key="1">
    <citation type="submission" date="2023-07" db="EMBL/GenBank/DDBJ databases">
        <title>Sequencing the genomes of 1000 actinobacteria strains.</title>
        <authorList>
            <person name="Klenk H.-P."/>
        </authorList>
    </citation>
    <scope>NUCLEOTIDE SEQUENCE [LARGE SCALE GENOMIC DNA]</scope>
    <source>
        <strain evidence="2 3">DSM 44711</strain>
    </source>
</reference>
<dbReference type="EMBL" id="JAVDYC010000001">
    <property type="protein sequence ID" value="MDR7328285.1"/>
    <property type="molecule type" value="Genomic_DNA"/>
</dbReference>
<dbReference type="Pfam" id="PF25832">
    <property type="entry name" value="Fn3_SaeA_2nd"/>
    <property type="match status" value="1"/>
</dbReference>
<comment type="caution">
    <text evidence="2">The sequence shown here is derived from an EMBL/GenBank/DDBJ whole genome shotgun (WGS) entry which is preliminary data.</text>
</comment>
<evidence type="ECO:0000313" key="3">
    <source>
        <dbReference type="Proteomes" id="UP001183629"/>
    </source>
</evidence>
<gene>
    <name evidence="2" type="ORF">J2S44_008535</name>
</gene>
<evidence type="ECO:0000259" key="1">
    <source>
        <dbReference type="Pfam" id="PF25832"/>
    </source>
</evidence>
<evidence type="ECO:0000313" key="2">
    <source>
        <dbReference type="EMBL" id="MDR7328285.1"/>
    </source>
</evidence>